<reference evidence="1" key="1">
    <citation type="submission" date="2021-12" db="EMBL/GenBank/DDBJ databases">
        <authorList>
            <person name="King R."/>
        </authorList>
    </citation>
    <scope>NUCLEOTIDE SEQUENCE</scope>
</reference>
<protein>
    <recommendedName>
        <fullName evidence="3">Phosphatidylethanolamine-binding protein</fullName>
    </recommendedName>
</protein>
<dbReference type="EMBL" id="OU963864">
    <property type="protein sequence ID" value="CAH0768244.1"/>
    <property type="molecule type" value="Genomic_DNA"/>
</dbReference>
<dbReference type="AlphaFoldDB" id="A0A9P0G4S7"/>
<dbReference type="PANTHER" id="PTHR11362">
    <property type="entry name" value="PHOSPHATIDYLETHANOLAMINE-BINDING PROTEIN"/>
    <property type="match status" value="1"/>
</dbReference>
<dbReference type="Proteomes" id="UP001152759">
    <property type="component" value="Chromosome 3"/>
</dbReference>
<organism evidence="1 2">
    <name type="scientific">Bemisia tabaci</name>
    <name type="common">Sweetpotato whitefly</name>
    <name type="synonym">Aleurodes tabaci</name>
    <dbReference type="NCBI Taxonomy" id="7038"/>
    <lineage>
        <taxon>Eukaryota</taxon>
        <taxon>Metazoa</taxon>
        <taxon>Ecdysozoa</taxon>
        <taxon>Arthropoda</taxon>
        <taxon>Hexapoda</taxon>
        <taxon>Insecta</taxon>
        <taxon>Pterygota</taxon>
        <taxon>Neoptera</taxon>
        <taxon>Paraneoptera</taxon>
        <taxon>Hemiptera</taxon>
        <taxon>Sternorrhyncha</taxon>
        <taxon>Aleyrodoidea</taxon>
        <taxon>Aleyrodidae</taxon>
        <taxon>Aleyrodinae</taxon>
        <taxon>Bemisia</taxon>
    </lineage>
</organism>
<dbReference type="Gene3D" id="3.90.280.10">
    <property type="entry name" value="PEBP-like"/>
    <property type="match status" value="1"/>
</dbReference>
<evidence type="ECO:0000313" key="1">
    <source>
        <dbReference type="EMBL" id="CAH0768244.1"/>
    </source>
</evidence>
<dbReference type="SUPFAM" id="SSF49777">
    <property type="entry name" value="PEBP-like"/>
    <property type="match status" value="1"/>
</dbReference>
<accession>A0A9P0G4S7</accession>
<evidence type="ECO:0008006" key="3">
    <source>
        <dbReference type="Google" id="ProtNLM"/>
    </source>
</evidence>
<sequence>MIDTVLQSCFSLKLSTKMLKIKIYIVFALLHTMSCTNVVTQDLDNIEFSPGPTWAPVSAEEIKETLTRTKIIPDALDKAPDYNANILWYDLPMGFGRTLVPYEVIYFPSWFQWPHDKEKLYTFVMTDLDYPTKKTPNGREFLIWLIGNIPGNEGLAGKKCVEYVGWQEAFKQDPDFHRYIVTVFEQPQKLPIDFNSIKYLKSESAIQNRTKFSTRKFATTFKLGDPIAVDFAFVNVSGPTE</sequence>
<dbReference type="PANTHER" id="PTHR11362:SF82">
    <property type="entry name" value="PHOSPHATIDYLETHANOLAMINE-BINDING PROTEIN 4"/>
    <property type="match status" value="1"/>
</dbReference>
<name>A0A9P0G4S7_BEMTA</name>
<proteinExistence type="predicted"/>
<dbReference type="Pfam" id="PF01161">
    <property type="entry name" value="PBP"/>
    <property type="match status" value="1"/>
</dbReference>
<gene>
    <name evidence="1" type="ORF">BEMITA_LOCUS5409</name>
</gene>
<keyword evidence="2" id="KW-1185">Reference proteome</keyword>
<dbReference type="InterPro" id="IPR008914">
    <property type="entry name" value="PEBP"/>
</dbReference>
<evidence type="ECO:0000313" key="2">
    <source>
        <dbReference type="Proteomes" id="UP001152759"/>
    </source>
</evidence>
<dbReference type="CDD" id="cd00866">
    <property type="entry name" value="PEBP_euk"/>
    <property type="match status" value="1"/>
</dbReference>
<dbReference type="InterPro" id="IPR035810">
    <property type="entry name" value="PEBP_euk"/>
</dbReference>
<dbReference type="InterPro" id="IPR036610">
    <property type="entry name" value="PEBP-like_sf"/>
</dbReference>